<feature type="domain" description="HTH tetR-type" evidence="3">
    <location>
        <begin position="3"/>
        <end position="63"/>
    </location>
</feature>
<gene>
    <name evidence="4" type="ORF">SVTN_31735</name>
</gene>
<organism evidence="4 5">
    <name type="scientific">Streptomyces vietnamensis</name>
    <dbReference type="NCBI Taxonomy" id="362257"/>
    <lineage>
        <taxon>Bacteria</taxon>
        <taxon>Bacillati</taxon>
        <taxon>Actinomycetota</taxon>
        <taxon>Actinomycetes</taxon>
        <taxon>Kitasatosporales</taxon>
        <taxon>Streptomycetaceae</taxon>
        <taxon>Streptomyces</taxon>
    </lineage>
</organism>
<dbReference type="KEGG" id="svt:SVTN_31735"/>
<dbReference type="Gene3D" id="1.10.357.10">
    <property type="entry name" value="Tetracycline Repressor, domain 2"/>
    <property type="match status" value="1"/>
</dbReference>
<name>A0A0B5ICQ2_9ACTN</name>
<dbReference type="SUPFAM" id="SSF46689">
    <property type="entry name" value="Homeodomain-like"/>
    <property type="match status" value="1"/>
</dbReference>
<dbReference type="InterPro" id="IPR009057">
    <property type="entry name" value="Homeodomain-like_sf"/>
</dbReference>
<evidence type="ECO:0000313" key="5">
    <source>
        <dbReference type="Proteomes" id="UP000031774"/>
    </source>
</evidence>
<keyword evidence="5" id="KW-1185">Reference proteome</keyword>
<dbReference type="EMBL" id="CP010407">
    <property type="protein sequence ID" value="AJF68257.1"/>
    <property type="molecule type" value="Genomic_DNA"/>
</dbReference>
<dbReference type="HOGENOM" id="CLU_069356_21_0_11"/>
<protein>
    <submittedName>
        <fullName evidence="4">TetR family transcriptional regulator</fullName>
    </submittedName>
</protein>
<proteinExistence type="predicted"/>
<evidence type="ECO:0000256" key="2">
    <source>
        <dbReference type="PROSITE-ProRule" id="PRU00335"/>
    </source>
</evidence>
<dbReference type="GO" id="GO:0003677">
    <property type="term" value="F:DNA binding"/>
    <property type="evidence" value="ECO:0007669"/>
    <property type="project" value="UniProtKB-UniRule"/>
</dbReference>
<dbReference type="InterPro" id="IPR001647">
    <property type="entry name" value="HTH_TetR"/>
</dbReference>
<dbReference type="STRING" id="362257.SVTN_31735"/>
<sequence>MNQERRDRLGDAAIEVLSESGSRGLTHRAVDAAADVPLGTTKNYFPTRDALLRATTERIIALYEAVPRPAPVDRAGLAALLRTLLEHVRGPGRVRVLALLELQCEAARTPWLATSLDAFAAADFAYFEHAQRSAGLPVTPQRAATVTMALHAALPHLVAESPATQAAAGLDDLEGFVDDLLNTVYGAP</sequence>
<dbReference type="PROSITE" id="PS50977">
    <property type="entry name" value="HTH_TETR_2"/>
    <property type="match status" value="1"/>
</dbReference>
<keyword evidence="1 2" id="KW-0238">DNA-binding</keyword>
<accession>A0A0B5ICQ2</accession>
<dbReference type="Pfam" id="PF17940">
    <property type="entry name" value="TetR_C_31"/>
    <property type="match status" value="1"/>
</dbReference>
<feature type="DNA-binding region" description="H-T-H motif" evidence="2">
    <location>
        <begin position="26"/>
        <end position="45"/>
    </location>
</feature>
<evidence type="ECO:0000259" key="3">
    <source>
        <dbReference type="PROSITE" id="PS50977"/>
    </source>
</evidence>
<evidence type="ECO:0000256" key="1">
    <source>
        <dbReference type="ARBA" id="ARBA00023125"/>
    </source>
</evidence>
<dbReference type="RefSeq" id="WP_041132181.1">
    <property type="nucleotide sequence ID" value="NZ_CP010407.1"/>
</dbReference>
<dbReference type="AlphaFoldDB" id="A0A0B5ICQ2"/>
<reference evidence="4 5" key="1">
    <citation type="submission" date="2014-12" db="EMBL/GenBank/DDBJ databases">
        <title>Complete genome sequence of Streptomyces vietnamensis strain GIMV4.0001, a genetic manipulable producer of the benzoisochromanequinone antibiotic granaticin.</title>
        <authorList>
            <person name="Deng M.R."/>
            <person name="Guo J."/>
            <person name="Ma L.Y."/>
            <person name="Feng G.D."/>
            <person name="Mo C.Y."/>
            <person name="Zhu H.H."/>
        </authorList>
    </citation>
    <scope>NUCLEOTIDE SEQUENCE [LARGE SCALE GENOMIC DNA]</scope>
    <source>
        <strain evidence="5">GIMV4.0001</strain>
    </source>
</reference>
<dbReference type="InterPro" id="IPR041583">
    <property type="entry name" value="TetR_C_31"/>
</dbReference>
<evidence type="ECO:0000313" key="4">
    <source>
        <dbReference type="EMBL" id="AJF68257.1"/>
    </source>
</evidence>
<dbReference type="Proteomes" id="UP000031774">
    <property type="component" value="Chromosome"/>
</dbReference>